<gene>
    <name evidence="1" type="ORF">ADUPG1_004096</name>
</gene>
<dbReference type="Proteomes" id="UP001057375">
    <property type="component" value="Unassembled WGS sequence"/>
</dbReference>
<sequence length="126" mass="13234">GINGVGNVDYVVVVKAAHNVKDCLSFADVAEEFVAEAFTLACAFNQTCNGDKINGGLLHALGINQLGQLVDALVRDGHNSLVGFDGTESVVCAFRVLGFGQGVEKCGFTDVGQSHDTDTESHNKFS</sequence>
<evidence type="ECO:0000313" key="2">
    <source>
        <dbReference type="Proteomes" id="UP001057375"/>
    </source>
</evidence>
<keyword evidence="2" id="KW-1185">Reference proteome</keyword>
<evidence type="ECO:0000313" key="1">
    <source>
        <dbReference type="EMBL" id="GKT15528.1"/>
    </source>
</evidence>
<feature type="non-terminal residue" evidence="1">
    <location>
        <position position="1"/>
    </location>
</feature>
<proteinExistence type="predicted"/>
<comment type="caution">
    <text evidence="1">The sequence shown here is derived from an EMBL/GenBank/DDBJ whole genome shotgun (WGS) entry which is preliminary data.</text>
</comment>
<organism evidence="1 2">
    <name type="scientific">Aduncisulcus paluster</name>
    <dbReference type="NCBI Taxonomy" id="2918883"/>
    <lineage>
        <taxon>Eukaryota</taxon>
        <taxon>Metamonada</taxon>
        <taxon>Carpediemonas-like organisms</taxon>
        <taxon>Aduncisulcus</taxon>
    </lineage>
</organism>
<reference evidence="1" key="1">
    <citation type="submission" date="2022-03" db="EMBL/GenBank/DDBJ databases">
        <title>Draft genome sequence of Aduncisulcus paluster, a free-living microaerophilic Fornicata.</title>
        <authorList>
            <person name="Yuyama I."/>
            <person name="Kume K."/>
            <person name="Tamura T."/>
            <person name="Inagaki Y."/>
            <person name="Hashimoto T."/>
        </authorList>
    </citation>
    <scope>NUCLEOTIDE SEQUENCE</scope>
    <source>
        <strain evidence="1">NY0171</strain>
    </source>
</reference>
<protein>
    <submittedName>
        <fullName evidence="1">Peptide chain release factor APG3, chloroplastic</fullName>
    </submittedName>
</protein>
<accession>A0ABQ5JSW2</accession>
<dbReference type="EMBL" id="BQXS01005871">
    <property type="protein sequence ID" value="GKT15528.1"/>
    <property type="molecule type" value="Genomic_DNA"/>
</dbReference>
<name>A0ABQ5JSW2_9EUKA</name>